<sequence length="1475" mass="164493">MSQFSPLYKKKWQLENFPYGIKCTRGVSLKEFVSGVPRAPPTRYLERETQEWRSTGDDVLRVRQPAVLRESSAGRVQILYVQSCIVQVKARNRVMRSLPCLLFLITVTPLSSFNIDTRKKWITPPTAPFSWPKVLQHSDGRKTWVLATSSVEDDPSRQLGRLNKCSLTSNELHCEEVVLRGNIQKSKNIQDGGIAIARSAAWILACLQKKRRRALSITEELNGICTLLTADFQEEAFLNLGKIIETKFNNRDQNNNNNKINVTDTDNFISAAGNSTSNNSRNSHACKDSGTEIAIVLDGSGSIEPEDFERAKGFISNMMTSFWRKCPEVTFAVVQYGAEIRTEFDLQESSNKSSALSKVHNITQLGSVTKTASALQHVLDEIFNESHGSVKDAHRMILVMTDGEIFLDPLNLTDVMSSPKMATIERYALGVGDVFSKQRALKELQLIASDPDEDYLFKLPDYEALDGFLSVLERNILGTSAAYLPEAGSGYENHNSNNNNINSDLEDDDDDSYSGTEIAIVLDGSGSIDPADFERAKAFIYNMMKAFYEKCFECDFALVQYGSDIRTEFNLRDSWNANATLQNVQNITQLYNLTKTASAIQHVLDSIFNESQGSQKNAAKIMVVLTDGEIFLDPMNLTTVINSPKMARIDRYAIGVGEAFNKTKALSELKLIASDPDESHLFRVTNYSALDGLLSTLQQKIIAIEGTAGDITEYELAQTGFSAQILDKQHILVGAVGAYDWSGGVLLYDWVTKTAAFLNESKEAKEAKSGYLGYSVAVVNAQDGAWYVAGAPQHSMTGKVLVFKKDGSKQILQGDQVGSYFGSELCSVDVNQDGETDYLLVGAPLYHIHGEEGRVYVYRLKSGYFSWVGHLSVQTPSPFARFGFTVASIGDISRDGYVDIAVGAPLEDRLSDSSTFGSIYIYNGDKNGIRSTFSQRIRAAEVAPGLQYFGQSIDGGFDFTDDGLIDITVGSLGTVTVLRSRPVIRFNVTMRFTPERILVFHNNSIITAELCFNMSSPLEASPQGIWHLSIRYTVDLDVRMKKKRAHFEDQKSTLSQEKQANGPVCAELLLNILPCDYDCFSSITLKVSYQLSNSNENMDHPAPTLDKYQEPEAYFQLPYKKDCNNKAICAANLTLRSQTQKKLVVGDTKELTMDISLVNSGDDSYMTTMVLKYPRNLQFKKMIPEPSSTVIHCNQPKPSTHLLSSMGCKIGHPIFKKTTAHFSVIWQLDEALFPDQTANITINVTNVNENSTALIEEHILDVRYAFTAVLTKPTPVVYVNVSQGHSENKEFQFNINGENRFRAQIELEIWVPISIQGHPLTRMKKVTGTQNTTVCTIREDLKFCHFGTGETKVQASNEVQYQCVHCAITSDRENVTVIAELPLIDSQQFLEDRTDLSVIGEITFNKHLYEGLKEENHKAEITVVLLKTQVINTLPIVIGSSVGGFLLLAFIIFILFKCGFFKRNYKNMMEEQHDS</sequence>
<dbReference type="SUPFAM" id="SSF53300">
    <property type="entry name" value="vWA-like"/>
    <property type="match status" value="2"/>
</dbReference>
<keyword evidence="11 16" id="KW-0472">Membrane</keyword>
<dbReference type="PRINTS" id="PR01185">
    <property type="entry name" value="INTEGRINA"/>
</dbReference>
<dbReference type="InterPro" id="IPR032695">
    <property type="entry name" value="Integrin_dom_sf"/>
</dbReference>
<name>A0A4D9EN86_9SAUR</name>
<evidence type="ECO:0000256" key="16">
    <source>
        <dbReference type="RuleBase" id="RU003762"/>
    </source>
</evidence>
<dbReference type="PROSITE" id="PS00242">
    <property type="entry name" value="INTEGRIN_ALPHA"/>
    <property type="match status" value="1"/>
</dbReference>
<keyword evidence="3 16" id="KW-0812">Transmembrane</keyword>
<dbReference type="GO" id="GO:0033627">
    <property type="term" value="P:cell adhesion mediated by integrin"/>
    <property type="evidence" value="ECO:0007669"/>
    <property type="project" value="TreeGrafter"/>
</dbReference>
<dbReference type="Pfam" id="PF00092">
    <property type="entry name" value="VWA"/>
    <property type="match status" value="2"/>
</dbReference>
<dbReference type="InterPro" id="IPR000413">
    <property type="entry name" value="Integrin_alpha"/>
</dbReference>
<accession>A0A4D9EN86</accession>
<feature type="repeat" description="FG-GAP" evidence="15">
    <location>
        <begin position="807"/>
        <end position="867"/>
    </location>
</feature>
<keyword evidence="4" id="KW-0479">Metal-binding</keyword>
<keyword evidence="19" id="KW-1185">Reference proteome</keyword>
<dbReference type="SMART" id="SM00191">
    <property type="entry name" value="Int_alpha"/>
    <property type="match status" value="4"/>
</dbReference>
<dbReference type="GO" id="GO:0007229">
    <property type="term" value="P:integrin-mediated signaling pathway"/>
    <property type="evidence" value="ECO:0007669"/>
    <property type="project" value="UniProtKB-KW"/>
</dbReference>
<dbReference type="InterPro" id="IPR018184">
    <property type="entry name" value="Integrin_alpha_C_CS"/>
</dbReference>
<evidence type="ECO:0000256" key="1">
    <source>
        <dbReference type="ARBA" id="ARBA00004479"/>
    </source>
</evidence>
<keyword evidence="8 16" id="KW-0130">Cell adhesion</keyword>
<dbReference type="Proteomes" id="UP000297703">
    <property type="component" value="Unassembled WGS sequence"/>
</dbReference>
<dbReference type="STRING" id="55544.A0A4D9EN86"/>
<dbReference type="InterPro" id="IPR028994">
    <property type="entry name" value="Integrin_alpha_N"/>
</dbReference>
<evidence type="ECO:0000256" key="2">
    <source>
        <dbReference type="ARBA" id="ARBA00008054"/>
    </source>
</evidence>
<dbReference type="Gene3D" id="2.60.40.1510">
    <property type="entry name" value="ntegrin, alpha v. Chain A, domain 3"/>
    <property type="match status" value="1"/>
</dbReference>
<evidence type="ECO:0000256" key="4">
    <source>
        <dbReference type="ARBA" id="ARBA00022723"/>
    </source>
</evidence>
<dbReference type="GO" id="GO:0008305">
    <property type="term" value="C:integrin complex"/>
    <property type="evidence" value="ECO:0007669"/>
    <property type="project" value="InterPro"/>
</dbReference>
<evidence type="ECO:0000313" key="19">
    <source>
        <dbReference type="Proteomes" id="UP000297703"/>
    </source>
</evidence>
<dbReference type="InterPro" id="IPR013519">
    <property type="entry name" value="Int_alpha_beta-p"/>
</dbReference>
<evidence type="ECO:0000256" key="6">
    <source>
        <dbReference type="ARBA" id="ARBA00022737"/>
    </source>
</evidence>
<dbReference type="PANTHER" id="PTHR23220:SF79">
    <property type="entry name" value="INTEGRIN ALPHA-E"/>
    <property type="match status" value="1"/>
</dbReference>
<evidence type="ECO:0000256" key="7">
    <source>
        <dbReference type="ARBA" id="ARBA00022837"/>
    </source>
</evidence>
<dbReference type="PANTHER" id="PTHR23220">
    <property type="entry name" value="INTEGRIN ALPHA"/>
    <property type="match status" value="1"/>
</dbReference>
<keyword evidence="10 16" id="KW-0401">Integrin</keyword>
<dbReference type="InterPro" id="IPR002035">
    <property type="entry name" value="VWF_A"/>
</dbReference>
<dbReference type="PROSITE" id="PS50234">
    <property type="entry name" value="VWFA"/>
    <property type="match status" value="2"/>
</dbReference>
<dbReference type="PROSITE" id="PS51470">
    <property type="entry name" value="FG_GAP"/>
    <property type="match status" value="4"/>
</dbReference>
<evidence type="ECO:0000313" key="18">
    <source>
        <dbReference type="EMBL" id="TFK12881.1"/>
    </source>
</evidence>
<evidence type="ECO:0000256" key="3">
    <source>
        <dbReference type="ARBA" id="ARBA00022692"/>
    </source>
</evidence>
<feature type="transmembrane region" description="Helical" evidence="16">
    <location>
        <begin position="1434"/>
        <end position="1456"/>
    </location>
</feature>
<comment type="subcellular location">
    <subcellularLocation>
        <location evidence="1 16">Membrane</location>
        <topology evidence="1 16">Single-pass type I membrane protein</topology>
    </subcellularLocation>
</comment>
<dbReference type="Pfam" id="PF20805">
    <property type="entry name" value="Integrin_A_Ig_2"/>
    <property type="match status" value="1"/>
</dbReference>
<keyword evidence="13 16" id="KW-0675">Receptor</keyword>
<evidence type="ECO:0000256" key="13">
    <source>
        <dbReference type="ARBA" id="ARBA00023170"/>
    </source>
</evidence>
<dbReference type="GO" id="GO:0046872">
    <property type="term" value="F:metal ion binding"/>
    <property type="evidence" value="ECO:0007669"/>
    <property type="project" value="UniProtKB-KW"/>
</dbReference>
<dbReference type="InterPro" id="IPR013517">
    <property type="entry name" value="FG-GAP"/>
</dbReference>
<dbReference type="GO" id="GO:0007160">
    <property type="term" value="P:cell-matrix adhesion"/>
    <property type="evidence" value="ECO:0007669"/>
    <property type="project" value="TreeGrafter"/>
</dbReference>
<dbReference type="SMART" id="SM00327">
    <property type="entry name" value="VWA"/>
    <property type="match status" value="2"/>
</dbReference>
<keyword evidence="14" id="KW-0325">Glycoprotein</keyword>
<feature type="domain" description="VWFA" evidence="17">
    <location>
        <begin position="292"/>
        <end position="472"/>
    </location>
</feature>
<dbReference type="Gene3D" id="2.60.40.1460">
    <property type="entry name" value="Integrin domains. Chain A, domain 2"/>
    <property type="match status" value="1"/>
</dbReference>
<dbReference type="Gene3D" id="1.20.5.930">
    <property type="entry name" value="Bicelle-embedded integrin alpha(iib) transmembrane segment"/>
    <property type="match status" value="1"/>
</dbReference>
<comment type="caution">
    <text evidence="18">The sequence shown here is derived from an EMBL/GenBank/DDBJ whole genome shotgun (WGS) entry which is preliminary data.</text>
</comment>
<proteinExistence type="inferred from homology"/>
<dbReference type="Gene3D" id="2.130.10.130">
    <property type="entry name" value="Integrin alpha, N-terminal"/>
    <property type="match status" value="2"/>
</dbReference>
<evidence type="ECO:0000256" key="12">
    <source>
        <dbReference type="ARBA" id="ARBA00023157"/>
    </source>
</evidence>
<dbReference type="Pfam" id="PF00357">
    <property type="entry name" value="Integrin_alpha"/>
    <property type="match status" value="1"/>
</dbReference>
<dbReference type="OrthoDB" id="5317514at2759"/>
<evidence type="ECO:0000259" key="17">
    <source>
        <dbReference type="PROSITE" id="PS50234"/>
    </source>
</evidence>
<dbReference type="SUPFAM" id="SSF69179">
    <property type="entry name" value="Integrin domains"/>
    <property type="match status" value="2"/>
</dbReference>
<keyword evidence="7" id="KW-0106">Calcium</keyword>
<reference evidence="18 19" key="1">
    <citation type="submission" date="2019-04" db="EMBL/GenBank/DDBJ databases">
        <title>Draft genome of the big-headed turtle Platysternon megacephalum.</title>
        <authorList>
            <person name="Gong S."/>
        </authorList>
    </citation>
    <scope>NUCLEOTIDE SEQUENCE [LARGE SCALE GENOMIC DNA]</scope>
    <source>
        <strain evidence="18">DO16091913</strain>
        <tissue evidence="18">Muscle</tissue>
    </source>
</reference>
<comment type="similarity">
    <text evidence="2 16">Belongs to the integrin alpha chain family.</text>
</comment>
<dbReference type="EMBL" id="QXTE01000018">
    <property type="protein sequence ID" value="TFK12881.1"/>
    <property type="molecule type" value="Genomic_DNA"/>
</dbReference>
<dbReference type="Pfam" id="PF01839">
    <property type="entry name" value="FG-GAP"/>
    <property type="match status" value="2"/>
</dbReference>
<evidence type="ECO:0000256" key="14">
    <source>
        <dbReference type="ARBA" id="ARBA00023180"/>
    </source>
</evidence>
<evidence type="ECO:0000256" key="5">
    <source>
        <dbReference type="ARBA" id="ARBA00022729"/>
    </source>
</evidence>
<gene>
    <name evidence="18" type="ORF">DR999_PMT03709</name>
</gene>
<dbReference type="GO" id="GO:0098609">
    <property type="term" value="P:cell-cell adhesion"/>
    <property type="evidence" value="ECO:0007669"/>
    <property type="project" value="TreeGrafter"/>
</dbReference>
<reference evidence="18 19" key="2">
    <citation type="submission" date="2019-04" db="EMBL/GenBank/DDBJ databases">
        <title>The genome sequence of big-headed turtle.</title>
        <authorList>
            <person name="Gong S."/>
        </authorList>
    </citation>
    <scope>NUCLEOTIDE SEQUENCE [LARGE SCALE GENOMIC DNA]</scope>
    <source>
        <strain evidence="18">DO16091913</strain>
        <tissue evidence="18">Muscle</tissue>
    </source>
</reference>
<evidence type="ECO:0000256" key="15">
    <source>
        <dbReference type="PROSITE-ProRule" id="PRU00803"/>
    </source>
</evidence>
<keyword evidence="5" id="KW-0732">Signal</keyword>
<evidence type="ECO:0000256" key="11">
    <source>
        <dbReference type="ARBA" id="ARBA00023136"/>
    </source>
</evidence>
<dbReference type="InterPro" id="IPR036465">
    <property type="entry name" value="vWFA_dom_sf"/>
</dbReference>
<dbReference type="SUPFAM" id="SSF69318">
    <property type="entry name" value="Integrin alpha N-terminal domain"/>
    <property type="match status" value="1"/>
</dbReference>
<feature type="repeat" description="FG-GAP" evidence="15">
    <location>
        <begin position="705"/>
        <end position="757"/>
    </location>
</feature>
<feature type="domain" description="VWFA" evidence="17">
    <location>
        <begin position="517"/>
        <end position="697"/>
    </location>
</feature>
<dbReference type="Gene3D" id="3.40.50.410">
    <property type="entry name" value="von Willebrand factor, type A domain"/>
    <property type="match status" value="2"/>
</dbReference>
<organism evidence="18 19">
    <name type="scientific">Platysternon megacephalum</name>
    <name type="common">big-headed turtle</name>
    <dbReference type="NCBI Taxonomy" id="55544"/>
    <lineage>
        <taxon>Eukaryota</taxon>
        <taxon>Metazoa</taxon>
        <taxon>Chordata</taxon>
        <taxon>Craniata</taxon>
        <taxon>Vertebrata</taxon>
        <taxon>Euteleostomi</taxon>
        <taxon>Archelosauria</taxon>
        <taxon>Testudinata</taxon>
        <taxon>Testudines</taxon>
        <taxon>Cryptodira</taxon>
        <taxon>Durocryptodira</taxon>
        <taxon>Testudinoidea</taxon>
        <taxon>Platysternidae</taxon>
        <taxon>Platysternon</taxon>
    </lineage>
</organism>
<protein>
    <submittedName>
        <fullName evidence="18">Integrin alpha-E</fullName>
    </submittedName>
</protein>
<evidence type="ECO:0000256" key="10">
    <source>
        <dbReference type="ARBA" id="ARBA00023037"/>
    </source>
</evidence>
<dbReference type="Pfam" id="PF08441">
    <property type="entry name" value="Integrin_A_Ig_1"/>
    <property type="match status" value="1"/>
</dbReference>
<feature type="repeat" description="FG-GAP" evidence="15">
    <location>
        <begin position="868"/>
        <end position="931"/>
    </location>
</feature>
<dbReference type="InterPro" id="IPR048285">
    <property type="entry name" value="Integrin_alpha_Ig-like_2"/>
</dbReference>
<feature type="repeat" description="FG-GAP" evidence="15">
    <location>
        <begin position="935"/>
        <end position="995"/>
    </location>
</feature>
<keyword evidence="12" id="KW-1015">Disulfide bond</keyword>
<keyword evidence="9 16" id="KW-1133">Transmembrane helix</keyword>
<keyword evidence="6" id="KW-0677">Repeat</keyword>
<dbReference type="GO" id="GO:0009897">
    <property type="term" value="C:external side of plasma membrane"/>
    <property type="evidence" value="ECO:0007669"/>
    <property type="project" value="TreeGrafter"/>
</dbReference>
<dbReference type="PRINTS" id="PR00453">
    <property type="entry name" value="VWFADOMAIN"/>
</dbReference>
<evidence type="ECO:0000256" key="8">
    <source>
        <dbReference type="ARBA" id="ARBA00022889"/>
    </source>
</evidence>
<dbReference type="GO" id="GO:0005178">
    <property type="term" value="F:integrin binding"/>
    <property type="evidence" value="ECO:0007669"/>
    <property type="project" value="TreeGrafter"/>
</dbReference>
<dbReference type="InterPro" id="IPR013649">
    <property type="entry name" value="Integrin_alpha_Ig-like_1"/>
</dbReference>
<evidence type="ECO:0000256" key="9">
    <source>
        <dbReference type="ARBA" id="ARBA00022989"/>
    </source>
</evidence>